<evidence type="ECO:0000313" key="1">
    <source>
        <dbReference type="EMBL" id="KKM95964.1"/>
    </source>
</evidence>
<protein>
    <submittedName>
        <fullName evidence="1">Uncharacterized protein</fullName>
    </submittedName>
</protein>
<dbReference type="EMBL" id="LAZR01005942">
    <property type="protein sequence ID" value="KKM95964.1"/>
    <property type="molecule type" value="Genomic_DNA"/>
</dbReference>
<reference evidence="1" key="1">
    <citation type="journal article" date="2015" name="Nature">
        <title>Complex archaea that bridge the gap between prokaryotes and eukaryotes.</title>
        <authorList>
            <person name="Spang A."/>
            <person name="Saw J.H."/>
            <person name="Jorgensen S.L."/>
            <person name="Zaremba-Niedzwiedzka K."/>
            <person name="Martijn J."/>
            <person name="Lind A.E."/>
            <person name="van Eijk R."/>
            <person name="Schleper C."/>
            <person name="Guy L."/>
            <person name="Ettema T.J."/>
        </authorList>
    </citation>
    <scope>NUCLEOTIDE SEQUENCE</scope>
</reference>
<proteinExistence type="predicted"/>
<accession>A0A0F9LLQ1</accession>
<sequence>VTYGEWLMSHDVYRAAFTFEIEDTWDIPTGSDKIIVSLFNDVSVELTTPANDIYSTGIYTVEFYYDFNTKELTASFDDADVALVNNGGQHNKVNYNFYRPKPSIETEYTDPTKGIKLLEIESQYFKRVTDNRDFEEYKSLLSYYKFIQGHVDEVNLDSTEVASNPINQFTYLSAEIDVMYSFNDNLKPENIETFGMNFNPTFDPTVSDNLLDPDVALQYYEDEFVISPYDTGLDRTGTSTPQIGDFIFEMPENPNYVPNDPLTAWPGAYGDVGTFGGMQDVGGGYTVINPGYDWHGDSDTLSTFPTGVIGNDEFWQSGGTLLNAVQGGTPDYIYSYQSYGGQGTYSSGVMRPEGPSTDTEQWTILGSGSPPHAQWLDEVWDSDYNGRIEGSEANTDGAYIATDVLGYKDKWDFTNPILSNSIVSQIKVYAYTDNKHCPIEVIADFNDGGDPFIRTLAPDAAGYGWKSFTISNLAKGQVAINTFELMVEKKAPAPEDMDYWLEVLRVDAVYIEYWIKMLAAPDAAVDFAAYGFPAYHQYRVEAITVQVLARSTGVGNGILDVYRYLNGWSGAISSYVAYGGAGAYTWYTFTFGEWSNYIIDPSDLRVYLHWYSGSSESLVIDTVNIICTYTPLLKYQRFEIKLDIPSAAALIDHLDYRFSQTCPDLTIPKLVELQIYSDGAYVPIASNALDNNGWIGGSQSLDYYNIKNDDEIWVKFYSTSYEDSSNSNDFKLYLDQLLMTYYLGDRQIYNSAPVDVGSDWGRSFEPTEVRERPRNDDSYFGRNTYQFTMGDSLITPVFGRDSAIAYADIDLIDVDFDFNLYPDEAWSIATNAFPLEHQDIEGKGDTQYIPSVLRDYSEYSTSRFRNSAIDDIQIPLITPIELDFGTDLDPEDYNDLDLEIALDLDIALNNRLIDSSWSQRFRLLIYNYYTNSWEDFDGLLRAENEGINRPVWDPVTTSDNFIDYLQNPEKNNFIPIYNNNDISIKNPILIDNVNVNTLR</sequence>
<name>A0A0F9LLQ1_9ZZZZ</name>
<gene>
    <name evidence="1" type="ORF">LCGC14_1182900</name>
</gene>
<dbReference type="AlphaFoldDB" id="A0A0F9LLQ1"/>
<comment type="caution">
    <text evidence="1">The sequence shown here is derived from an EMBL/GenBank/DDBJ whole genome shotgun (WGS) entry which is preliminary data.</text>
</comment>
<organism evidence="1">
    <name type="scientific">marine sediment metagenome</name>
    <dbReference type="NCBI Taxonomy" id="412755"/>
    <lineage>
        <taxon>unclassified sequences</taxon>
        <taxon>metagenomes</taxon>
        <taxon>ecological metagenomes</taxon>
    </lineage>
</organism>
<feature type="non-terminal residue" evidence="1">
    <location>
        <position position="1"/>
    </location>
</feature>